<evidence type="ECO:0000256" key="1">
    <source>
        <dbReference type="ARBA" id="ARBA00004477"/>
    </source>
</evidence>
<protein>
    <recommendedName>
        <fullName evidence="4">glucose-6-phosphatase</fullName>
        <ecNumber evidence="4">3.1.3.9</ecNumber>
    </recommendedName>
</protein>
<proteinExistence type="inferred from homology"/>
<keyword evidence="6 11" id="KW-0812">Transmembrane</keyword>
<dbReference type="GO" id="GO:0006094">
    <property type="term" value="P:gluconeogenesis"/>
    <property type="evidence" value="ECO:0007669"/>
    <property type="project" value="UniProtKB-KW"/>
</dbReference>
<comment type="pathway">
    <text evidence="2">Carbohydrate biosynthesis; gluconeogenesis.</text>
</comment>
<dbReference type="GO" id="GO:0051156">
    <property type="term" value="P:glucose 6-phosphate metabolic process"/>
    <property type="evidence" value="ECO:0007669"/>
    <property type="project" value="TreeGrafter"/>
</dbReference>
<keyword evidence="9 11" id="KW-1133">Transmembrane helix</keyword>
<keyword evidence="8" id="KW-0256">Endoplasmic reticulum</keyword>
<accession>A0A6P4IMX9</accession>
<dbReference type="EC" id="3.1.3.9" evidence="4"/>
<evidence type="ECO:0000256" key="5">
    <source>
        <dbReference type="ARBA" id="ARBA00022432"/>
    </source>
</evidence>
<gene>
    <name evidence="14" type="primary">G6P</name>
</gene>
<comment type="similarity">
    <text evidence="3">Belongs to the glucose-6-phosphatase family.</text>
</comment>
<dbReference type="GO" id="GO:0004346">
    <property type="term" value="F:glucose-6-phosphatase activity"/>
    <property type="evidence" value="ECO:0007669"/>
    <property type="project" value="UniProtKB-EC"/>
</dbReference>
<evidence type="ECO:0000259" key="12">
    <source>
        <dbReference type="Pfam" id="PF01569"/>
    </source>
</evidence>
<dbReference type="OrthoDB" id="6416209at2759"/>
<reference evidence="13" key="1">
    <citation type="submission" date="2025-05" db="UniProtKB">
        <authorList>
            <consortium name="RefSeq"/>
        </authorList>
    </citation>
    <scope>NUCLEOTIDE SEQUENCE [LARGE SCALE GENOMIC DNA]</scope>
    <source>
        <strain evidence="13">14028-0561.14</strain>
    </source>
</reference>
<organism evidence="13 14">
    <name type="scientific">Drosophila kikkawai</name>
    <name type="common">Fruit fly</name>
    <dbReference type="NCBI Taxonomy" id="30033"/>
    <lineage>
        <taxon>Eukaryota</taxon>
        <taxon>Metazoa</taxon>
        <taxon>Ecdysozoa</taxon>
        <taxon>Arthropoda</taxon>
        <taxon>Hexapoda</taxon>
        <taxon>Insecta</taxon>
        <taxon>Pterygota</taxon>
        <taxon>Neoptera</taxon>
        <taxon>Endopterygota</taxon>
        <taxon>Diptera</taxon>
        <taxon>Brachycera</taxon>
        <taxon>Muscomorpha</taxon>
        <taxon>Ephydroidea</taxon>
        <taxon>Drosophilidae</taxon>
        <taxon>Drosophila</taxon>
        <taxon>Sophophora</taxon>
    </lineage>
</organism>
<keyword evidence="10 11" id="KW-0472">Membrane</keyword>
<dbReference type="RefSeq" id="XP_017023878.1">
    <property type="nucleotide sequence ID" value="XM_017168389.3"/>
</dbReference>
<feature type="transmembrane region" description="Helical" evidence="11">
    <location>
        <begin position="131"/>
        <end position="150"/>
    </location>
</feature>
<dbReference type="OMA" id="ELHINEW"/>
<feature type="domain" description="Phosphatidic acid phosphatase type 2/haloperoxidase" evidence="12">
    <location>
        <begin position="65"/>
        <end position="201"/>
    </location>
</feature>
<evidence type="ECO:0000256" key="4">
    <source>
        <dbReference type="ARBA" id="ARBA00012634"/>
    </source>
</evidence>
<evidence type="ECO:0000256" key="3">
    <source>
        <dbReference type="ARBA" id="ARBA00009266"/>
    </source>
</evidence>
<evidence type="ECO:0000256" key="10">
    <source>
        <dbReference type="ARBA" id="ARBA00023136"/>
    </source>
</evidence>
<name>A0A6P4IMX9_DROKI</name>
<sequence>MEAIKHFTMETYTNMLNRELSINEWAQERLSSGASLWAFMSIYLDPSSLFNLFIPLCGIFSQELLTHLLTAVSLVSTLNSFEKWIYPEMRPLWWLRERFADKKVSFKPPVALESHKLSCETSGGLPCAHSMTFTVFALILGSFCFVHCWNRFRSWRSPIWRCMMYPLIVGSVVCMWLSRLYLATEFLHQCVIGSYIGLRLLNTFEANANYLYSRPRLVMVSVVCVLGGLAVAVYFIKLDLDLDPHWSVRQAFKWCPEPTYMRHEASTIFLLARDLGNLMGLALASPLSNLPNKQSPFWRRCSVLGALEFLNYGLRLATPKQHGRFAFLAYEFSRNALHSLVLLKYSTQFY</sequence>
<dbReference type="GO" id="GO:0005789">
    <property type="term" value="C:endoplasmic reticulum membrane"/>
    <property type="evidence" value="ECO:0007669"/>
    <property type="project" value="UniProtKB-SubCell"/>
</dbReference>
<evidence type="ECO:0000256" key="9">
    <source>
        <dbReference type="ARBA" id="ARBA00022989"/>
    </source>
</evidence>
<keyword evidence="5" id="KW-0312">Gluconeogenesis</keyword>
<dbReference type="PANTHER" id="PTHR12591:SF0">
    <property type="entry name" value="FI19814P1"/>
    <property type="match status" value="1"/>
</dbReference>
<evidence type="ECO:0000256" key="7">
    <source>
        <dbReference type="ARBA" id="ARBA00022801"/>
    </source>
</evidence>
<evidence type="ECO:0000256" key="8">
    <source>
        <dbReference type="ARBA" id="ARBA00022824"/>
    </source>
</evidence>
<dbReference type="Pfam" id="PF01569">
    <property type="entry name" value="PAP2"/>
    <property type="match status" value="1"/>
</dbReference>
<keyword evidence="7" id="KW-0378">Hydrolase</keyword>
<reference evidence="14" key="2">
    <citation type="submission" date="2025-08" db="UniProtKB">
        <authorList>
            <consortium name="RefSeq"/>
        </authorList>
    </citation>
    <scope>IDENTIFICATION</scope>
    <source>
        <strain evidence="14">14028-0561.14</strain>
        <tissue evidence="14">Whole fly</tissue>
    </source>
</reference>
<dbReference type="SUPFAM" id="SSF48317">
    <property type="entry name" value="Acid phosphatase/Vanadium-dependent haloperoxidase"/>
    <property type="match status" value="1"/>
</dbReference>
<feature type="transmembrane region" description="Helical" evidence="11">
    <location>
        <begin position="216"/>
        <end position="236"/>
    </location>
</feature>
<evidence type="ECO:0000256" key="11">
    <source>
        <dbReference type="SAM" id="Phobius"/>
    </source>
</evidence>
<comment type="subcellular location">
    <subcellularLocation>
        <location evidence="1">Endoplasmic reticulum membrane</location>
        <topology evidence="1">Multi-pass membrane protein</topology>
    </subcellularLocation>
</comment>
<evidence type="ECO:0000313" key="13">
    <source>
        <dbReference type="Proteomes" id="UP001652661"/>
    </source>
</evidence>
<evidence type="ECO:0000313" key="14">
    <source>
        <dbReference type="RefSeq" id="XP_017023878.1"/>
    </source>
</evidence>
<feature type="transmembrane region" description="Helical" evidence="11">
    <location>
        <begin position="162"/>
        <end position="180"/>
    </location>
</feature>
<dbReference type="InterPro" id="IPR036938">
    <property type="entry name" value="PAP2/HPO_sf"/>
</dbReference>
<dbReference type="AlphaFoldDB" id="A0A6P4IMX9"/>
<dbReference type="Proteomes" id="UP001652661">
    <property type="component" value="Chromosome 2L"/>
</dbReference>
<evidence type="ECO:0000256" key="2">
    <source>
        <dbReference type="ARBA" id="ARBA00004742"/>
    </source>
</evidence>
<dbReference type="InterPro" id="IPR000326">
    <property type="entry name" value="PAP2/HPO"/>
</dbReference>
<keyword evidence="13" id="KW-1185">Reference proteome</keyword>
<evidence type="ECO:0000256" key="6">
    <source>
        <dbReference type="ARBA" id="ARBA00022692"/>
    </source>
</evidence>
<dbReference type="PANTHER" id="PTHR12591">
    <property type="entry name" value="GLUCOSE-6-PHOSPHATASE"/>
    <property type="match status" value="1"/>
</dbReference>